<reference evidence="1" key="2">
    <citation type="submission" date="2025-09" db="UniProtKB">
        <authorList>
            <consortium name="EnsemblPlants"/>
        </authorList>
    </citation>
    <scope>IDENTIFICATION</scope>
</reference>
<evidence type="ECO:0000313" key="2">
    <source>
        <dbReference type="Proteomes" id="UP001732700"/>
    </source>
</evidence>
<proteinExistence type="predicted"/>
<dbReference type="EnsemblPlants" id="AVESA.00010b.r2.3AG0420090.1">
    <property type="protein sequence ID" value="AVESA.00010b.r2.3AG0420090.1.CDS"/>
    <property type="gene ID" value="AVESA.00010b.r2.3AG0420090"/>
</dbReference>
<keyword evidence="2" id="KW-1185">Reference proteome</keyword>
<organism evidence="1 2">
    <name type="scientific">Avena sativa</name>
    <name type="common">Oat</name>
    <dbReference type="NCBI Taxonomy" id="4498"/>
    <lineage>
        <taxon>Eukaryota</taxon>
        <taxon>Viridiplantae</taxon>
        <taxon>Streptophyta</taxon>
        <taxon>Embryophyta</taxon>
        <taxon>Tracheophyta</taxon>
        <taxon>Spermatophyta</taxon>
        <taxon>Magnoliopsida</taxon>
        <taxon>Liliopsida</taxon>
        <taxon>Poales</taxon>
        <taxon>Poaceae</taxon>
        <taxon>BOP clade</taxon>
        <taxon>Pooideae</taxon>
        <taxon>Poodae</taxon>
        <taxon>Poeae</taxon>
        <taxon>Poeae Chloroplast Group 1 (Aveneae type)</taxon>
        <taxon>Aveninae</taxon>
        <taxon>Avena</taxon>
    </lineage>
</organism>
<dbReference type="Proteomes" id="UP001732700">
    <property type="component" value="Chromosome 3A"/>
</dbReference>
<sequence length="338" mass="33610">MARRSGSFCTPLFKHPALRQCPLHHRTGASEEEAMGAQKRALLASLLLAALATQAFVAVSARSSPTDKATQDDVKKPDCVPSLDPRSWPGHPGTTLPMPSPHGGSSGSPPYHGGSGSTPSHSGSGTTPSHGGSGSIPDPSHGGGYGTPPSHGSSGSIPDPSHSGGGYGTTPAAPWHSSPTPSTGDGYGSSPTPSHDGGAYGGSTPSHSGHGTATPLVPVDPSSAGTCDYWRTHPMQIWSTLGSWPSSMSHFFGSAGGAVAGGPNVSIQDALANTRTDGAGALLREGAAALLNSMTRSGFPYTTDQVRSAFVAAAAGGSDGAAAAQAAAFKKANEGSKA</sequence>
<accession>A0ACD5VCM3</accession>
<reference evidence="1" key="1">
    <citation type="submission" date="2021-05" db="EMBL/GenBank/DDBJ databases">
        <authorList>
            <person name="Scholz U."/>
            <person name="Mascher M."/>
            <person name="Fiebig A."/>
        </authorList>
    </citation>
    <scope>NUCLEOTIDE SEQUENCE [LARGE SCALE GENOMIC DNA]</scope>
</reference>
<evidence type="ECO:0000313" key="1">
    <source>
        <dbReference type="EnsemblPlants" id="AVESA.00010b.r2.3AG0420090.1.CDS"/>
    </source>
</evidence>
<name>A0ACD5VCM3_AVESA</name>
<protein>
    <submittedName>
        <fullName evidence="1">Uncharacterized protein</fullName>
    </submittedName>
</protein>